<keyword evidence="4 7" id="KW-0812">Transmembrane</keyword>
<comment type="caution">
    <text evidence="9">The sequence shown here is derived from an EMBL/GenBank/DDBJ whole genome shotgun (WGS) entry which is preliminary data.</text>
</comment>
<feature type="domain" description="ABC transmembrane type-1" evidence="8">
    <location>
        <begin position="74"/>
        <end position="285"/>
    </location>
</feature>
<feature type="transmembrane region" description="Helical" evidence="7">
    <location>
        <begin position="207"/>
        <end position="229"/>
    </location>
</feature>
<reference evidence="9 10" key="1">
    <citation type="journal article" date="2009" name="Int. J. Syst. Evol. Microbiol.">
        <title>Paenibacillus contaminans sp. nov., isolated from a contaminated laboratory plate.</title>
        <authorList>
            <person name="Chou J.H."/>
            <person name="Lee J.H."/>
            <person name="Lin M.C."/>
            <person name="Chang P.S."/>
            <person name="Arun A.B."/>
            <person name="Young C.C."/>
            <person name="Chen W.M."/>
        </authorList>
    </citation>
    <scope>NUCLEOTIDE SEQUENCE [LARGE SCALE GENOMIC DNA]</scope>
    <source>
        <strain evidence="9 10">CKOBP-6</strain>
    </source>
</reference>
<keyword evidence="6 7" id="KW-0472">Membrane</keyword>
<feature type="transmembrane region" description="Helical" evidence="7">
    <location>
        <begin position="73"/>
        <end position="99"/>
    </location>
</feature>
<evidence type="ECO:0000313" key="10">
    <source>
        <dbReference type="Proteomes" id="UP000250369"/>
    </source>
</evidence>
<dbReference type="AlphaFoldDB" id="A0A329LRQ1"/>
<protein>
    <submittedName>
        <fullName evidence="9">Sugar ABC transporter permease</fullName>
    </submittedName>
</protein>
<dbReference type="PROSITE" id="PS50928">
    <property type="entry name" value="ABC_TM1"/>
    <property type="match status" value="1"/>
</dbReference>
<accession>A0A329LRQ1</accession>
<dbReference type="Pfam" id="PF00528">
    <property type="entry name" value="BPD_transp_1"/>
    <property type="match status" value="1"/>
</dbReference>
<evidence type="ECO:0000313" key="9">
    <source>
        <dbReference type="EMBL" id="RAV10595.1"/>
    </source>
</evidence>
<evidence type="ECO:0000256" key="7">
    <source>
        <dbReference type="RuleBase" id="RU363032"/>
    </source>
</evidence>
<gene>
    <name evidence="9" type="ORF">DQG23_37585</name>
</gene>
<feature type="transmembrane region" description="Helical" evidence="7">
    <location>
        <begin position="12"/>
        <end position="40"/>
    </location>
</feature>
<dbReference type="InterPro" id="IPR000515">
    <property type="entry name" value="MetI-like"/>
</dbReference>
<feature type="transmembrane region" description="Helical" evidence="7">
    <location>
        <begin position="264"/>
        <end position="284"/>
    </location>
</feature>
<comment type="similarity">
    <text evidence="7">Belongs to the binding-protein-dependent transport system permease family.</text>
</comment>
<evidence type="ECO:0000256" key="3">
    <source>
        <dbReference type="ARBA" id="ARBA00022475"/>
    </source>
</evidence>
<proteinExistence type="inferred from homology"/>
<dbReference type="InterPro" id="IPR051393">
    <property type="entry name" value="ABC_transporter_permease"/>
</dbReference>
<evidence type="ECO:0000259" key="8">
    <source>
        <dbReference type="PROSITE" id="PS50928"/>
    </source>
</evidence>
<feature type="transmembrane region" description="Helical" evidence="7">
    <location>
        <begin position="111"/>
        <end position="131"/>
    </location>
</feature>
<evidence type="ECO:0000256" key="6">
    <source>
        <dbReference type="ARBA" id="ARBA00023136"/>
    </source>
</evidence>
<dbReference type="GO" id="GO:0055085">
    <property type="term" value="P:transmembrane transport"/>
    <property type="evidence" value="ECO:0007669"/>
    <property type="project" value="InterPro"/>
</dbReference>
<feature type="transmembrane region" description="Helical" evidence="7">
    <location>
        <begin position="159"/>
        <end position="186"/>
    </location>
</feature>
<dbReference type="EMBL" id="QMFB01000042">
    <property type="protein sequence ID" value="RAV10595.1"/>
    <property type="molecule type" value="Genomic_DNA"/>
</dbReference>
<keyword evidence="5 7" id="KW-1133">Transmembrane helix</keyword>
<sequence>MSVSGRTRMANWLQQSVFVGPAVLFFGIVVVIPFLMSIYYSFTEWNGVSSQVKWVGLGNFKQLLLEDTDFRKAFWFTIRFSVAGVLLTNAAGFLLALLLTKALKSRNILRTVFFLPNVIGGLLLGFIWQFIFVKGFATLGELTGIGFFELPWLGDAPTAFWGIVIVSVWQGAGYLMVIYIAALMNVPKELSEAARIDGASRLQMLRSITVPLIMPAVTVCLFLAISWSFKMFDLNLSLTKGGPFNSTESVALNIYQEAFRNNRYGLGTAKSVIFFIVVALITIIQVRFTKRREVEA</sequence>
<keyword evidence="2 7" id="KW-0813">Transport</keyword>
<dbReference type="SUPFAM" id="SSF161098">
    <property type="entry name" value="MetI-like"/>
    <property type="match status" value="1"/>
</dbReference>
<evidence type="ECO:0000256" key="5">
    <source>
        <dbReference type="ARBA" id="ARBA00022989"/>
    </source>
</evidence>
<dbReference type="GO" id="GO:0005886">
    <property type="term" value="C:plasma membrane"/>
    <property type="evidence" value="ECO:0007669"/>
    <property type="project" value="UniProtKB-SubCell"/>
</dbReference>
<organism evidence="9 10">
    <name type="scientific">Paenibacillus contaminans</name>
    <dbReference type="NCBI Taxonomy" id="450362"/>
    <lineage>
        <taxon>Bacteria</taxon>
        <taxon>Bacillati</taxon>
        <taxon>Bacillota</taxon>
        <taxon>Bacilli</taxon>
        <taxon>Bacillales</taxon>
        <taxon>Paenibacillaceae</taxon>
        <taxon>Paenibacillus</taxon>
    </lineage>
</organism>
<dbReference type="PANTHER" id="PTHR30193">
    <property type="entry name" value="ABC TRANSPORTER PERMEASE PROTEIN"/>
    <property type="match status" value="1"/>
</dbReference>
<evidence type="ECO:0000256" key="1">
    <source>
        <dbReference type="ARBA" id="ARBA00004651"/>
    </source>
</evidence>
<dbReference type="OrthoDB" id="9786413at2"/>
<dbReference type="Gene3D" id="1.10.3720.10">
    <property type="entry name" value="MetI-like"/>
    <property type="match status" value="1"/>
</dbReference>
<dbReference type="PANTHER" id="PTHR30193:SF41">
    <property type="entry name" value="DIACETYLCHITOBIOSE UPTAKE SYSTEM PERMEASE PROTEIN NGCF"/>
    <property type="match status" value="1"/>
</dbReference>
<dbReference type="CDD" id="cd06261">
    <property type="entry name" value="TM_PBP2"/>
    <property type="match status" value="1"/>
</dbReference>
<name>A0A329LRQ1_9BACL</name>
<evidence type="ECO:0000256" key="2">
    <source>
        <dbReference type="ARBA" id="ARBA00022448"/>
    </source>
</evidence>
<evidence type="ECO:0000256" key="4">
    <source>
        <dbReference type="ARBA" id="ARBA00022692"/>
    </source>
</evidence>
<keyword evidence="10" id="KW-1185">Reference proteome</keyword>
<dbReference type="Proteomes" id="UP000250369">
    <property type="component" value="Unassembled WGS sequence"/>
</dbReference>
<keyword evidence="3" id="KW-1003">Cell membrane</keyword>
<dbReference type="InterPro" id="IPR035906">
    <property type="entry name" value="MetI-like_sf"/>
</dbReference>
<comment type="subcellular location">
    <subcellularLocation>
        <location evidence="1 7">Cell membrane</location>
        <topology evidence="1 7">Multi-pass membrane protein</topology>
    </subcellularLocation>
</comment>